<name>A0A1Y2BC07_9TREE</name>
<evidence type="ECO:0000313" key="9">
    <source>
        <dbReference type="Proteomes" id="UP000193986"/>
    </source>
</evidence>
<evidence type="ECO:0000256" key="4">
    <source>
        <dbReference type="PROSITE-ProRule" id="PRU00278"/>
    </source>
</evidence>
<proteinExistence type="predicted"/>
<dbReference type="GO" id="GO:0005634">
    <property type="term" value="C:nucleus"/>
    <property type="evidence" value="ECO:0007669"/>
    <property type="project" value="TreeGrafter"/>
</dbReference>
<evidence type="ECO:0000256" key="5">
    <source>
        <dbReference type="RuleBase" id="RU363014"/>
    </source>
</evidence>
<dbReference type="Proteomes" id="UP000193986">
    <property type="component" value="Unassembled WGS sequence"/>
</dbReference>
<dbReference type="PANTHER" id="PTHR10657:SF4">
    <property type="entry name" value="PEPTIDYL-PROLYL CIS-TRANS ISOMERASE-RELATED"/>
    <property type="match status" value="1"/>
</dbReference>
<dbReference type="STRING" id="71784.A0A1Y2BC07"/>
<reference evidence="8 9" key="1">
    <citation type="submission" date="2016-07" db="EMBL/GenBank/DDBJ databases">
        <title>Pervasive Adenine N6-methylation of Active Genes in Fungi.</title>
        <authorList>
            <consortium name="DOE Joint Genome Institute"/>
            <person name="Mondo S.J."/>
            <person name="Dannebaum R.O."/>
            <person name="Kuo R.C."/>
            <person name="Labutti K."/>
            <person name="Haridas S."/>
            <person name="Kuo A."/>
            <person name="Salamov A."/>
            <person name="Ahrendt S.R."/>
            <person name="Lipzen A."/>
            <person name="Sullivan W."/>
            <person name="Andreopoulos W.B."/>
            <person name="Clum A."/>
            <person name="Lindquist E."/>
            <person name="Daum C."/>
            <person name="Ramamoorthy G.K."/>
            <person name="Gryganskyi A."/>
            <person name="Culley D."/>
            <person name="Magnuson J.K."/>
            <person name="James T.Y."/>
            <person name="O'Malley M.A."/>
            <person name="Stajich J.E."/>
            <person name="Spatafora J.W."/>
            <person name="Visel A."/>
            <person name="Grigoriev I.V."/>
        </authorList>
    </citation>
    <scope>NUCLEOTIDE SEQUENCE [LARGE SCALE GENOMIC DNA]</scope>
    <source>
        <strain evidence="8 9">68-887.2</strain>
    </source>
</reference>
<dbReference type="InParanoid" id="A0A1Y2BC07"/>
<dbReference type="GO" id="GO:0003755">
    <property type="term" value="F:peptidyl-prolyl cis-trans isomerase activity"/>
    <property type="evidence" value="ECO:0007669"/>
    <property type="project" value="UniProtKB-UniRule"/>
</dbReference>
<sequence length="183" mass="19666">MSSSGWEVRFSSTRNLPYFFNGSTSTSQWDAPSELSPEQIAKLPGAEKYLSQGAAGTGAVGGAGGKQGQARASHILAKHTGSRRPSSWKQEKITRSKEEARKQIQAHIDHLSTLTESEKNREFAKIASVDSDCSSAKKGGDLGWFGPGQMQKSFEEATFALQPGQMSGLVESDSGVHVIYRTG</sequence>
<keyword evidence="3 4" id="KW-0413">Isomerase</keyword>
<evidence type="ECO:0000259" key="6">
    <source>
        <dbReference type="PROSITE" id="PS50020"/>
    </source>
</evidence>
<dbReference type="PROSITE" id="PS50198">
    <property type="entry name" value="PPIC_PPIASE_2"/>
    <property type="match status" value="1"/>
</dbReference>
<dbReference type="InterPro" id="IPR000297">
    <property type="entry name" value="PPIase_PpiC"/>
</dbReference>
<dbReference type="InterPro" id="IPR051370">
    <property type="entry name" value="PPIase_Pin1"/>
</dbReference>
<dbReference type="GO" id="GO:0060261">
    <property type="term" value="P:positive regulation of transcription initiation by RNA polymerase II"/>
    <property type="evidence" value="ECO:0007669"/>
    <property type="project" value="UniProtKB-ARBA"/>
</dbReference>
<dbReference type="SUPFAM" id="SSF51045">
    <property type="entry name" value="WW domain"/>
    <property type="match status" value="1"/>
</dbReference>
<dbReference type="AlphaFoldDB" id="A0A1Y2BC07"/>
<evidence type="ECO:0000256" key="1">
    <source>
        <dbReference type="ARBA" id="ARBA00000971"/>
    </source>
</evidence>
<dbReference type="PROSITE" id="PS50020">
    <property type="entry name" value="WW_DOMAIN_2"/>
    <property type="match status" value="1"/>
</dbReference>
<dbReference type="InterPro" id="IPR001202">
    <property type="entry name" value="WW_dom"/>
</dbReference>
<gene>
    <name evidence="8" type="ORF">BCR39DRAFT_523795</name>
</gene>
<protein>
    <recommendedName>
        <fullName evidence="5">Peptidyl-prolyl cis-trans isomerase</fullName>
        <ecNumber evidence="5">5.2.1.8</ecNumber>
    </recommendedName>
</protein>
<dbReference type="GO" id="GO:0005829">
    <property type="term" value="C:cytosol"/>
    <property type="evidence" value="ECO:0007669"/>
    <property type="project" value="TreeGrafter"/>
</dbReference>
<evidence type="ECO:0000259" key="7">
    <source>
        <dbReference type="PROSITE" id="PS50198"/>
    </source>
</evidence>
<dbReference type="Gene3D" id="2.20.70.10">
    <property type="match status" value="1"/>
</dbReference>
<dbReference type="FunCoup" id="A0A1Y2BC07">
    <property type="interactions" value="565"/>
</dbReference>
<dbReference type="Gene3D" id="3.10.50.40">
    <property type="match status" value="1"/>
</dbReference>
<feature type="domain" description="PpiC" evidence="7">
    <location>
        <begin position="67"/>
        <end position="183"/>
    </location>
</feature>
<dbReference type="Pfam" id="PF00639">
    <property type="entry name" value="Rotamase"/>
    <property type="match status" value="1"/>
</dbReference>
<dbReference type="InterPro" id="IPR046357">
    <property type="entry name" value="PPIase_dom_sf"/>
</dbReference>
<evidence type="ECO:0000313" key="8">
    <source>
        <dbReference type="EMBL" id="ORY32294.1"/>
    </source>
</evidence>
<keyword evidence="2 4" id="KW-0697">Rotamase</keyword>
<feature type="domain" description="WW" evidence="6">
    <location>
        <begin position="1"/>
        <end position="34"/>
    </location>
</feature>
<evidence type="ECO:0000256" key="3">
    <source>
        <dbReference type="ARBA" id="ARBA00023235"/>
    </source>
</evidence>
<accession>A0A1Y2BC07</accession>
<dbReference type="InterPro" id="IPR036020">
    <property type="entry name" value="WW_dom_sf"/>
</dbReference>
<comment type="catalytic activity">
    <reaction evidence="1 5">
        <text>[protein]-peptidylproline (omega=180) = [protein]-peptidylproline (omega=0)</text>
        <dbReference type="Rhea" id="RHEA:16237"/>
        <dbReference type="Rhea" id="RHEA-COMP:10747"/>
        <dbReference type="Rhea" id="RHEA-COMP:10748"/>
        <dbReference type="ChEBI" id="CHEBI:83833"/>
        <dbReference type="ChEBI" id="CHEBI:83834"/>
        <dbReference type="EC" id="5.2.1.8"/>
    </reaction>
</comment>
<dbReference type="OrthoDB" id="2530521at2759"/>
<organism evidence="8 9">
    <name type="scientific">Naematelia encephala</name>
    <dbReference type="NCBI Taxonomy" id="71784"/>
    <lineage>
        <taxon>Eukaryota</taxon>
        <taxon>Fungi</taxon>
        <taxon>Dikarya</taxon>
        <taxon>Basidiomycota</taxon>
        <taxon>Agaricomycotina</taxon>
        <taxon>Tremellomycetes</taxon>
        <taxon>Tremellales</taxon>
        <taxon>Naemateliaceae</taxon>
        <taxon>Naematelia</taxon>
    </lineage>
</organism>
<dbReference type="SMART" id="SM00456">
    <property type="entry name" value="WW"/>
    <property type="match status" value="1"/>
</dbReference>
<dbReference type="PANTHER" id="PTHR10657">
    <property type="entry name" value="PEPTIDYL-PROLYL CIS-TRANS ISOMERASE"/>
    <property type="match status" value="1"/>
</dbReference>
<keyword evidence="9" id="KW-1185">Reference proteome</keyword>
<evidence type="ECO:0000256" key="2">
    <source>
        <dbReference type="ARBA" id="ARBA00023110"/>
    </source>
</evidence>
<comment type="caution">
    <text evidence="8">The sequence shown here is derived from an EMBL/GenBank/DDBJ whole genome shotgun (WGS) entry which is preliminary data.</text>
</comment>
<dbReference type="FunFam" id="3.10.50.40:FF:000026">
    <property type="entry name" value="Peptidyl-prolyl cis-trans isomerase"/>
    <property type="match status" value="1"/>
</dbReference>
<dbReference type="SUPFAM" id="SSF54534">
    <property type="entry name" value="FKBP-like"/>
    <property type="match status" value="1"/>
</dbReference>
<dbReference type="Pfam" id="PF00397">
    <property type="entry name" value="WW"/>
    <property type="match status" value="1"/>
</dbReference>
<dbReference type="EMBL" id="MCFC01000010">
    <property type="protein sequence ID" value="ORY32294.1"/>
    <property type="molecule type" value="Genomic_DNA"/>
</dbReference>
<dbReference type="CDD" id="cd00201">
    <property type="entry name" value="WW"/>
    <property type="match status" value="1"/>
</dbReference>
<dbReference type="EC" id="5.2.1.8" evidence="5"/>